<sequence length="212" mass="23427">MSDKLLAQIFALVPSCITQYQEFALGMMLCILCTIPEGQIAWPKGEEFEKLSDLVTARHPLLKGAFGSMDGLNLPTATSRELIHAVINAPGSWHDARVSSAIYEQLKTNTPEGFFLAADTAFPHNRSSLRTKIMTPLKSGSCTTMANLKFIEQLVSYCQSAEWGMHSIQGSFESNNAQAWHSLLETIFCLHQIRVCRGIICIQVVHPVQCIG</sequence>
<protein>
    <recommendedName>
        <fullName evidence="3">DDE Tnp4 domain-containing protein</fullName>
    </recommendedName>
</protein>
<organism evidence="4 5">
    <name type="scientific">Dacryopinax primogenitus (strain DJM 731)</name>
    <name type="common">Brown rot fungus</name>
    <dbReference type="NCBI Taxonomy" id="1858805"/>
    <lineage>
        <taxon>Eukaryota</taxon>
        <taxon>Fungi</taxon>
        <taxon>Dikarya</taxon>
        <taxon>Basidiomycota</taxon>
        <taxon>Agaricomycotina</taxon>
        <taxon>Dacrymycetes</taxon>
        <taxon>Dacrymycetales</taxon>
        <taxon>Dacrymycetaceae</taxon>
        <taxon>Dacryopinax</taxon>
    </lineage>
</organism>
<dbReference type="OrthoDB" id="78198at2759"/>
<dbReference type="RefSeq" id="XP_040631388.1">
    <property type="nucleotide sequence ID" value="XM_040776823.1"/>
</dbReference>
<gene>
    <name evidence="4" type="ORF">DACRYDRAFT_87671</name>
</gene>
<dbReference type="Proteomes" id="UP000030653">
    <property type="component" value="Unassembled WGS sequence"/>
</dbReference>
<evidence type="ECO:0000256" key="2">
    <source>
        <dbReference type="ARBA" id="ARBA00022723"/>
    </source>
</evidence>
<feature type="domain" description="DDE Tnp4" evidence="3">
    <location>
        <begin position="79"/>
        <end position="174"/>
    </location>
</feature>
<dbReference type="GO" id="GO:0046872">
    <property type="term" value="F:metal ion binding"/>
    <property type="evidence" value="ECO:0007669"/>
    <property type="project" value="UniProtKB-KW"/>
</dbReference>
<proteinExistence type="predicted"/>
<name>M5G703_DACPD</name>
<dbReference type="PANTHER" id="PTHR48471">
    <property type="entry name" value="DDE TNP4 DOMAIN-CONTAINING PROTEIN"/>
    <property type="match status" value="1"/>
</dbReference>
<dbReference type="EMBL" id="JH795858">
    <property type="protein sequence ID" value="EJU04494.1"/>
    <property type="molecule type" value="Genomic_DNA"/>
</dbReference>
<accession>M5G703</accession>
<evidence type="ECO:0000259" key="3">
    <source>
        <dbReference type="Pfam" id="PF13359"/>
    </source>
</evidence>
<evidence type="ECO:0000313" key="5">
    <source>
        <dbReference type="Proteomes" id="UP000030653"/>
    </source>
</evidence>
<keyword evidence="5" id="KW-1185">Reference proteome</keyword>
<reference evidence="4 5" key="1">
    <citation type="journal article" date="2012" name="Science">
        <title>The Paleozoic origin of enzymatic lignin decomposition reconstructed from 31 fungal genomes.</title>
        <authorList>
            <person name="Floudas D."/>
            <person name="Binder M."/>
            <person name="Riley R."/>
            <person name="Barry K."/>
            <person name="Blanchette R.A."/>
            <person name="Henrissat B."/>
            <person name="Martinez A.T."/>
            <person name="Otillar R."/>
            <person name="Spatafora J.W."/>
            <person name="Yadav J.S."/>
            <person name="Aerts A."/>
            <person name="Benoit I."/>
            <person name="Boyd A."/>
            <person name="Carlson A."/>
            <person name="Copeland A."/>
            <person name="Coutinho P.M."/>
            <person name="de Vries R.P."/>
            <person name="Ferreira P."/>
            <person name="Findley K."/>
            <person name="Foster B."/>
            <person name="Gaskell J."/>
            <person name="Glotzer D."/>
            <person name="Gorecki P."/>
            <person name="Heitman J."/>
            <person name="Hesse C."/>
            <person name="Hori C."/>
            <person name="Igarashi K."/>
            <person name="Jurgens J.A."/>
            <person name="Kallen N."/>
            <person name="Kersten P."/>
            <person name="Kohler A."/>
            <person name="Kuees U."/>
            <person name="Kumar T.K.A."/>
            <person name="Kuo A."/>
            <person name="LaButti K."/>
            <person name="Larrondo L.F."/>
            <person name="Lindquist E."/>
            <person name="Ling A."/>
            <person name="Lombard V."/>
            <person name="Lucas S."/>
            <person name="Lundell T."/>
            <person name="Martin R."/>
            <person name="McLaughlin D.J."/>
            <person name="Morgenstern I."/>
            <person name="Morin E."/>
            <person name="Murat C."/>
            <person name="Nagy L.G."/>
            <person name="Nolan M."/>
            <person name="Ohm R.A."/>
            <person name="Patyshakuliyeva A."/>
            <person name="Rokas A."/>
            <person name="Ruiz-Duenas F.J."/>
            <person name="Sabat G."/>
            <person name="Salamov A."/>
            <person name="Samejima M."/>
            <person name="Schmutz J."/>
            <person name="Slot J.C."/>
            <person name="St John F."/>
            <person name="Stenlid J."/>
            <person name="Sun H."/>
            <person name="Sun S."/>
            <person name="Syed K."/>
            <person name="Tsang A."/>
            <person name="Wiebenga A."/>
            <person name="Young D."/>
            <person name="Pisabarro A."/>
            <person name="Eastwood D.C."/>
            <person name="Martin F."/>
            <person name="Cullen D."/>
            <person name="Grigoriev I.V."/>
            <person name="Hibbett D.S."/>
        </authorList>
    </citation>
    <scope>NUCLEOTIDE SEQUENCE [LARGE SCALE GENOMIC DNA]</scope>
    <source>
        <strain evidence="4 5">DJM-731 SS1</strain>
    </source>
</reference>
<dbReference type="OMA" id="WLTSSMR"/>
<dbReference type="Pfam" id="PF13359">
    <property type="entry name" value="DDE_Tnp_4"/>
    <property type="match status" value="1"/>
</dbReference>
<dbReference type="HOGENOM" id="CLU_048932_2_0_1"/>
<evidence type="ECO:0000256" key="1">
    <source>
        <dbReference type="ARBA" id="ARBA00001968"/>
    </source>
</evidence>
<dbReference type="PANTHER" id="PTHR48471:SF1">
    <property type="entry name" value="DDE TNP4 DOMAIN-CONTAINING PROTEIN"/>
    <property type="match status" value="1"/>
</dbReference>
<dbReference type="AlphaFoldDB" id="M5G703"/>
<comment type="cofactor">
    <cofactor evidence="1">
        <name>a divalent metal cation</name>
        <dbReference type="ChEBI" id="CHEBI:60240"/>
    </cofactor>
</comment>
<evidence type="ECO:0000313" key="4">
    <source>
        <dbReference type="EMBL" id="EJU04494.1"/>
    </source>
</evidence>
<dbReference type="InterPro" id="IPR027806">
    <property type="entry name" value="HARBI1_dom"/>
</dbReference>
<keyword evidence="2" id="KW-0479">Metal-binding</keyword>
<dbReference type="GeneID" id="63691885"/>